<dbReference type="InterPro" id="IPR000432">
    <property type="entry name" value="DNA_mismatch_repair_MutS_C"/>
</dbReference>
<dbReference type="GO" id="GO:0030983">
    <property type="term" value="F:mismatched DNA binding"/>
    <property type="evidence" value="ECO:0007669"/>
    <property type="project" value="InterPro"/>
</dbReference>
<dbReference type="InterPro" id="IPR027417">
    <property type="entry name" value="P-loop_NTPase"/>
</dbReference>
<evidence type="ECO:0000256" key="7">
    <source>
        <dbReference type="SAM" id="MobiDB-lite"/>
    </source>
</evidence>
<dbReference type="Gene3D" id="1.10.1420.10">
    <property type="match status" value="2"/>
</dbReference>
<dbReference type="Pfam" id="PF01624">
    <property type="entry name" value="MutS_I"/>
    <property type="match status" value="1"/>
</dbReference>
<gene>
    <name evidence="9" type="ORF">NEQG_01921</name>
</gene>
<keyword evidence="2" id="KW-0547">Nucleotide-binding</keyword>
<keyword evidence="10" id="KW-1185">Reference proteome</keyword>
<protein>
    <recommendedName>
        <fullName evidence="8">DNA mismatch repair proteins mutS family domain-containing protein</fullName>
    </recommendedName>
</protein>
<dbReference type="PANTHER" id="PTHR11361:SF34">
    <property type="entry name" value="DNA MISMATCH REPAIR PROTEIN MSH1, MITOCHONDRIAL"/>
    <property type="match status" value="1"/>
</dbReference>
<dbReference type="OMA" id="YWTPNIK"/>
<organism evidence="9 10">
    <name type="scientific">Nematocida parisii (strain ERTm3)</name>
    <name type="common">Nematode killer fungus</name>
    <dbReference type="NCBI Taxonomy" id="935791"/>
    <lineage>
        <taxon>Eukaryota</taxon>
        <taxon>Fungi</taxon>
        <taxon>Fungi incertae sedis</taxon>
        <taxon>Microsporidia</taxon>
        <taxon>Nematocida</taxon>
    </lineage>
</organism>
<evidence type="ECO:0000256" key="2">
    <source>
        <dbReference type="ARBA" id="ARBA00022741"/>
    </source>
</evidence>
<evidence type="ECO:0000259" key="8">
    <source>
        <dbReference type="PROSITE" id="PS00486"/>
    </source>
</evidence>
<evidence type="ECO:0000256" key="1">
    <source>
        <dbReference type="ARBA" id="ARBA00006271"/>
    </source>
</evidence>
<dbReference type="EMBL" id="GL870880">
    <property type="protein sequence ID" value="EIJ87849.1"/>
    <property type="molecule type" value="Genomic_DNA"/>
</dbReference>
<keyword evidence="6" id="KW-0234">DNA repair</keyword>
<dbReference type="SUPFAM" id="SSF48334">
    <property type="entry name" value="DNA repair protein MutS, domain III"/>
    <property type="match status" value="1"/>
</dbReference>
<sequence length="907" mass="102400">MQTQVRKCNIMSWLTKKQKAVPVEPCSSSDMDCSQIESTEESSPQIDSQPNLISITAPARKENNPNKIKAAPKSINRREEIKNSADLFEEEVEEGEEEKKSFLSPPVDKFGRSPGDIGYDKSTLYISDKELSAMTPCEEQFWRIKMEYFDTIVFFKKGKFYELFAEDAVLSSELFGLKLTKRGTMKMTGIPEMSLDMWIEKFIYKGYKVAIVDQKETSVSQNMRVKSGEAKQKVIERELKEVVTETTTSSEGIGICSLFVREIDGTEKANVTISVFRPMESEFFVLSFEDDRELFSTQSILKKENIKEIITNASVPFKEKIVRVRPDVWGQNVSPIIEKMGNSGLSLEGEKKEALEILLSYLEYLKYAFTPKLIEYSEKTKNQMQIDGRTIEMLCLVDGPNRKEQSGNSLFRLIDQTRTKQGRRLLRQWIIRPLSCLSKIEKRYATAELLDSVPERDMLESYLQQVGDISDFVKKAKNYKIRAEEIRKLSSSLDAVKSIYAILQSILARSTPNEIEMTCLQVICEKIHTFAVIDEITLGFDISGDIMPLSTDAELISAEKHKKKVVNILEVYGKKESAAAGVEFLVKKIGREHYLECKRTESLLLESKYIPSGSTKTTARYTTAELRKLSETYLEAEEKIAFLAAESVFRISKRISENDICLQDISVGIAALDCLVSFGYISGVKPLFSESLQIKGLVNVGNTHIPNDIDIFPENKLIVLTGPNMAGKSTFLRNVSTAIVLRQIGAKVPASFFSGPIYDRIFTRIGANDNLLEGESTFQIEMKETANILTNATENSFVIIDELGRGTSTKEGSAISMAVKEYLKKIKCTTLYATHFFSAIVEGDITMKMNYKHITNSEEEQEIVYLYKLVDGICSDSCGIDICKMTKVPKEVINRALEIKQIRAKSV</sequence>
<evidence type="ECO:0000256" key="5">
    <source>
        <dbReference type="ARBA" id="ARBA00023125"/>
    </source>
</evidence>
<dbReference type="GO" id="GO:0005634">
    <property type="term" value="C:nucleus"/>
    <property type="evidence" value="ECO:0007669"/>
    <property type="project" value="TreeGrafter"/>
</dbReference>
<name>I3EF52_NEMP3</name>
<dbReference type="PANTHER" id="PTHR11361">
    <property type="entry name" value="DNA MISMATCH REPAIR PROTEIN MUTS FAMILY MEMBER"/>
    <property type="match status" value="1"/>
</dbReference>
<dbReference type="InterPro" id="IPR007695">
    <property type="entry name" value="DNA_mismatch_repair_MutS-lik_N"/>
</dbReference>
<dbReference type="GO" id="GO:0006298">
    <property type="term" value="P:mismatch repair"/>
    <property type="evidence" value="ECO:0007669"/>
    <property type="project" value="InterPro"/>
</dbReference>
<dbReference type="GO" id="GO:0140664">
    <property type="term" value="F:ATP-dependent DNA damage sensor activity"/>
    <property type="evidence" value="ECO:0007669"/>
    <property type="project" value="InterPro"/>
</dbReference>
<dbReference type="AlphaFoldDB" id="I3EF52"/>
<dbReference type="OrthoDB" id="10252754at2759"/>
<feature type="region of interest" description="Disordered" evidence="7">
    <location>
        <begin position="24"/>
        <end position="67"/>
    </location>
</feature>
<dbReference type="SMART" id="SM00534">
    <property type="entry name" value="MUTSac"/>
    <property type="match status" value="1"/>
</dbReference>
<comment type="similarity">
    <text evidence="1">Belongs to the DNA mismatch repair MutS family.</text>
</comment>
<keyword evidence="5" id="KW-0238">DNA-binding</keyword>
<feature type="domain" description="DNA mismatch repair proteins mutS family" evidence="8">
    <location>
        <begin position="796"/>
        <end position="812"/>
    </location>
</feature>
<feature type="region of interest" description="Disordered" evidence="7">
    <location>
        <begin position="96"/>
        <end position="115"/>
    </location>
</feature>
<dbReference type="InterPro" id="IPR007861">
    <property type="entry name" value="DNA_mismatch_repair_MutS_clamp"/>
</dbReference>
<dbReference type="PROSITE" id="PS00486">
    <property type="entry name" value="DNA_MISMATCH_REPAIR_2"/>
    <property type="match status" value="1"/>
</dbReference>
<dbReference type="SUPFAM" id="SSF52540">
    <property type="entry name" value="P-loop containing nucleoside triphosphate hydrolases"/>
    <property type="match status" value="1"/>
</dbReference>
<dbReference type="HOGENOM" id="CLU_002472_1_3_1"/>
<dbReference type="STRING" id="935791.I3EF52"/>
<dbReference type="PIRSF" id="PIRSF037677">
    <property type="entry name" value="DNA_mis_repair_Msh6"/>
    <property type="match status" value="1"/>
</dbReference>
<dbReference type="Proteomes" id="UP000002872">
    <property type="component" value="Unassembled WGS sequence"/>
</dbReference>
<evidence type="ECO:0000313" key="9">
    <source>
        <dbReference type="EMBL" id="EIJ87849.1"/>
    </source>
</evidence>
<dbReference type="FunCoup" id="I3EF52">
    <property type="interactions" value="245"/>
</dbReference>
<dbReference type="GO" id="GO:0005524">
    <property type="term" value="F:ATP binding"/>
    <property type="evidence" value="ECO:0007669"/>
    <property type="project" value="UniProtKB-KW"/>
</dbReference>
<proteinExistence type="inferred from homology"/>
<dbReference type="SMART" id="SM00533">
    <property type="entry name" value="MUTSd"/>
    <property type="match status" value="1"/>
</dbReference>
<dbReference type="VEuPathDB" id="MicrosporidiaDB:NEQG_01921"/>
<evidence type="ECO:0000313" key="10">
    <source>
        <dbReference type="Proteomes" id="UP000002872"/>
    </source>
</evidence>
<accession>I3EF52</accession>
<dbReference type="InterPro" id="IPR036187">
    <property type="entry name" value="DNA_mismatch_repair_MutS_sf"/>
</dbReference>
<evidence type="ECO:0000256" key="6">
    <source>
        <dbReference type="ARBA" id="ARBA00023204"/>
    </source>
</evidence>
<dbReference type="Pfam" id="PF00488">
    <property type="entry name" value="MutS_V"/>
    <property type="match status" value="1"/>
</dbReference>
<dbReference type="InterPro" id="IPR045076">
    <property type="entry name" value="MutS"/>
</dbReference>
<keyword evidence="3" id="KW-0227">DNA damage</keyword>
<dbReference type="Gene3D" id="3.40.1170.10">
    <property type="entry name" value="DNA repair protein MutS, domain I"/>
    <property type="match status" value="1"/>
</dbReference>
<reference evidence="9" key="1">
    <citation type="submission" date="2011-01" db="EMBL/GenBank/DDBJ databases">
        <title>The Genome Sequence of Nematocida parisii strain ERTm3.</title>
        <authorList>
            <consortium name="The Broad Institute Genome Sequencing Platform"/>
            <consortium name="The Broad Institute Genome Sequencing Center for Infectious Disease"/>
            <person name="Cuomo C."/>
            <person name="Troemel E."/>
            <person name="Young S.K."/>
            <person name="Zeng Q."/>
            <person name="Gargeya S."/>
            <person name="Fitzgerald M."/>
            <person name="Haas B."/>
            <person name="Abouelleil A."/>
            <person name="Alvarado L."/>
            <person name="Arachchi H.M."/>
            <person name="Berlin A."/>
            <person name="Chapman S.B."/>
            <person name="Gearin G."/>
            <person name="Goldberg J."/>
            <person name="Griggs A."/>
            <person name="Gujja S."/>
            <person name="Hansen M."/>
            <person name="Heiman D."/>
            <person name="Howarth C."/>
            <person name="Larimer J."/>
            <person name="Lui A."/>
            <person name="MacDonald P.J.P."/>
            <person name="McCowen C."/>
            <person name="Montmayeur A."/>
            <person name="Murphy C."/>
            <person name="Neiman D."/>
            <person name="Pearson M."/>
            <person name="Priest M."/>
            <person name="Roberts A."/>
            <person name="Saif S."/>
            <person name="Shea T."/>
            <person name="Sisk P."/>
            <person name="Stolte C."/>
            <person name="Sykes S."/>
            <person name="Wortman J."/>
            <person name="Nusbaum C."/>
            <person name="Birren B."/>
        </authorList>
    </citation>
    <scope>NUCLEOTIDE SEQUENCE</scope>
    <source>
        <strain evidence="9">ERTm3</strain>
    </source>
</reference>
<feature type="compositionally biased region" description="Polar residues" evidence="7">
    <location>
        <begin position="26"/>
        <end position="54"/>
    </location>
</feature>
<evidence type="ECO:0000256" key="3">
    <source>
        <dbReference type="ARBA" id="ARBA00022763"/>
    </source>
</evidence>
<dbReference type="Pfam" id="PF05190">
    <property type="entry name" value="MutS_IV"/>
    <property type="match status" value="1"/>
</dbReference>
<dbReference type="InterPro" id="IPR007696">
    <property type="entry name" value="DNA_mismatch_repair_MutS_core"/>
</dbReference>
<dbReference type="Pfam" id="PF05192">
    <property type="entry name" value="MutS_III"/>
    <property type="match status" value="1"/>
</dbReference>
<dbReference type="Gene3D" id="3.40.50.300">
    <property type="entry name" value="P-loop containing nucleotide triphosphate hydrolases"/>
    <property type="match status" value="1"/>
</dbReference>
<dbReference type="InterPro" id="IPR017261">
    <property type="entry name" value="DNA_mismatch_repair_MutS/MSH"/>
</dbReference>
<evidence type="ECO:0000256" key="4">
    <source>
        <dbReference type="ARBA" id="ARBA00022840"/>
    </source>
</evidence>
<dbReference type="InterPro" id="IPR016151">
    <property type="entry name" value="DNA_mismatch_repair_MutS_N"/>
</dbReference>
<keyword evidence="4" id="KW-0067">ATP-binding</keyword>
<dbReference type="InParanoid" id="I3EF52"/>
<dbReference type="SUPFAM" id="SSF55271">
    <property type="entry name" value="DNA repair protein MutS, domain I"/>
    <property type="match status" value="1"/>
</dbReference>